<accession>A0A813B2L3</accession>
<keyword evidence="3" id="KW-1185">Reference proteome</keyword>
<name>A0A813B2L3_9DINO</name>
<feature type="non-terminal residue" evidence="2">
    <location>
        <position position="1"/>
    </location>
</feature>
<feature type="compositionally biased region" description="Polar residues" evidence="1">
    <location>
        <begin position="1"/>
        <end position="19"/>
    </location>
</feature>
<feature type="region of interest" description="Disordered" evidence="1">
    <location>
        <begin position="316"/>
        <end position="336"/>
    </location>
</feature>
<organism evidence="2 3">
    <name type="scientific">Symbiodinium necroappetens</name>
    <dbReference type="NCBI Taxonomy" id="1628268"/>
    <lineage>
        <taxon>Eukaryota</taxon>
        <taxon>Sar</taxon>
        <taxon>Alveolata</taxon>
        <taxon>Dinophyceae</taxon>
        <taxon>Suessiales</taxon>
        <taxon>Symbiodiniaceae</taxon>
        <taxon>Symbiodinium</taxon>
    </lineage>
</organism>
<feature type="region of interest" description="Disordered" evidence="1">
    <location>
        <begin position="222"/>
        <end position="243"/>
    </location>
</feature>
<dbReference type="EMBL" id="CAJNJA010066915">
    <property type="protein sequence ID" value="CAE7890913.1"/>
    <property type="molecule type" value="Genomic_DNA"/>
</dbReference>
<dbReference type="OrthoDB" id="416437at2759"/>
<feature type="region of interest" description="Disordered" evidence="1">
    <location>
        <begin position="1"/>
        <end position="36"/>
    </location>
</feature>
<comment type="caution">
    <text evidence="2">The sequence shown here is derived from an EMBL/GenBank/DDBJ whole genome shotgun (WGS) entry which is preliminary data.</text>
</comment>
<feature type="non-terminal residue" evidence="2">
    <location>
        <position position="630"/>
    </location>
</feature>
<dbReference type="PANTHER" id="PTHR47642:SF7">
    <property type="entry name" value="ATP-DEPENDENT DNA HELICASE PIF1"/>
    <property type="match status" value="1"/>
</dbReference>
<dbReference type="AlphaFoldDB" id="A0A813B2L3"/>
<dbReference type="PANTHER" id="PTHR47642">
    <property type="entry name" value="ATP-DEPENDENT DNA HELICASE"/>
    <property type="match status" value="1"/>
</dbReference>
<protein>
    <submittedName>
        <fullName evidence="2">Pfh1 protein</fullName>
    </submittedName>
</protein>
<feature type="compositionally biased region" description="Basic and acidic residues" evidence="1">
    <location>
        <begin position="222"/>
        <end position="234"/>
    </location>
</feature>
<evidence type="ECO:0000313" key="3">
    <source>
        <dbReference type="Proteomes" id="UP000601435"/>
    </source>
</evidence>
<dbReference type="InterPro" id="IPR051055">
    <property type="entry name" value="PIF1_helicase"/>
</dbReference>
<proteinExistence type="predicted"/>
<evidence type="ECO:0000313" key="2">
    <source>
        <dbReference type="EMBL" id="CAE7890913.1"/>
    </source>
</evidence>
<evidence type="ECO:0000256" key="1">
    <source>
        <dbReference type="SAM" id="MobiDB-lite"/>
    </source>
</evidence>
<dbReference type="Proteomes" id="UP000601435">
    <property type="component" value="Unassembled WGS sequence"/>
</dbReference>
<sequence>GACTPEKTQAPEQEGTLETTYLIPKELKAPRPQNTDLQKARSIAALSDDMDVKFFPHLFPAGTGGWQNGYGSMSQYARKRLLGLDPRFEASPAYIMWLLEMHIKKRLSGNINVRIGGQPPSGKSKYQEGRGQVFTALRDIPGTSAASRMEDEADAQDQPEDTLEEDFIQAPAADSAGQHRGVRKEDPPFRVVDYLIRIEWQKRGYPHAHILLWVVEWENKKNPDHKTKPAHEDKEAEAEAQVPDWSDDEAMKHFTPTCAEDWSDKYITTKGPLSWRQSTKVSARDKELNAQLAELLVHKHTEYCGIKTHGACRFGFPHRPEPRTRRRSSQEKYANSRWKSSLATRRAECDKGMGQYNIKILRRWRASMDLQVICELTSASRYILGYALKSEQDQEAQRRVESIVASLTSSSAADASLSNQQIYKAAHAALQGRTTSTFEACHLLLGFPVVQFSRDNEWIQVGPPETWTLSVPKYEESAALQRPDSYRRSKVDRDGYMPVAQRWYREMQKAFSEQEVNIPVEGGKLTTCRFRDLNFLDFCAAFKFIGVDFPQSRKRPAIVAYRNFSPDEEPEAFYYSRLMLYTVWKDPGDWLREEDGGSHAVAFRRLAKDVDGNPGFLRSRCFPQMDGTVN</sequence>
<reference evidence="2" key="1">
    <citation type="submission" date="2021-02" db="EMBL/GenBank/DDBJ databases">
        <authorList>
            <person name="Dougan E. K."/>
            <person name="Rhodes N."/>
            <person name="Thang M."/>
            <person name="Chan C."/>
        </authorList>
    </citation>
    <scope>NUCLEOTIDE SEQUENCE</scope>
</reference>
<gene>
    <name evidence="2" type="primary">pfh1</name>
    <name evidence="2" type="ORF">SNEC2469_LOCUS29599</name>
</gene>